<evidence type="ECO:0000313" key="2">
    <source>
        <dbReference type="EMBL" id="QQT51468.1"/>
    </source>
</evidence>
<protein>
    <submittedName>
        <fullName evidence="2">Glycosyltransferase family 2 protein</fullName>
    </submittedName>
</protein>
<reference evidence="2 3" key="1">
    <citation type="submission" date="2021-01" db="EMBL/GenBank/DDBJ databases">
        <title>FDA dAtabase for Regulatory Grade micrObial Sequences (FDA-ARGOS): Supporting development and validation of Infectious Disease Dx tests.</title>
        <authorList>
            <person name="Sproer C."/>
            <person name="Gronow S."/>
            <person name="Severitt S."/>
            <person name="Schroder I."/>
            <person name="Tallon L."/>
            <person name="Sadzewicz L."/>
            <person name="Zhao X."/>
            <person name="Boylan J."/>
            <person name="Ott S."/>
            <person name="Bowen H."/>
            <person name="Vavikolanu K."/>
            <person name="Mehta A."/>
            <person name="Aluvathingal J."/>
            <person name="Nadendla S."/>
            <person name="Lowell S."/>
            <person name="Myers T."/>
            <person name="Yan Y."/>
            <person name="Sichtig H."/>
        </authorList>
    </citation>
    <scope>NUCLEOTIDE SEQUENCE [LARGE SCALE GENOMIC DNA]</scope>
    <source>
        <strain evidence="2 3">FDAARGOS_1141</strain>
    </source>
</reference>
<dbReference type="InterPro" id="IPR050834">
    <property type="entry name" value="Glycosyltransf_2"/>
</dbReference>
<feature type="domain" description="Glycosyltransferase 2-like" evidence="1">
    <location>
        <begin position="7"/>
        <end position="137"/>
    </location>
</feature>
<dbReference type="PANTHER" id="PTHR43685:SF2">
    <property type="entry name" value="GLYCOSYLTRANSFERASE 2-LIKE DOMAIN-CONTAINING PROTEIN"/>
    <property type="match status" value="1"/>
</dbReference>
<dbReference type="Gene3D" id="3.90.550.10">
    <property type="entry name" value="Spore Coat Polysaccharide Biosynthesis Protein SpsA, Chain A"/>
    <property type="match status" value="1"/>
</dbReference>
<name>A0ABX7CH28_SPHMU</name>
<keyword evidence="3" id="KW-1185">Reference proteome</keyword>
<dbReference type="EMBL" id="CP068224">
    <property type="protein sequence ID" value="QQT51468.1"/>
    <property type="molecule type" value="Genomic_DNA"/>
</dbReference>
<proteinExistence type="predicted"/>
<dbReference type="CDD" id="cd00761">
    <property type="entry name" value="Glyco_tranf_GTA_type"/>
    <property type="match status" value="1"/>
</dbReference>
<dbReference type="Pfam" id="PF00535">
    <property type="entry name" value="Glycos_transf_2"/>
    <property type="match status" value="1"/>
</dbReference>
<sequence length="251" mass="29469">MKNKIVVLVPFYNVASYIVECFDSLISQEYPNFEIHFIDDCSEDGALDLIPDNLSNVIKRKNPSRLLALESIYRTLTNIQVDDEDIIAFVDGDDYLIDKRVFNKLSEIYEQKGCLLTYGQYKTINSYEGHCYAYSKEEFENLRTLDWRASHLKSFKYKLFKEFLNQDPLVLAYKDAQGGFFPMTYDIAIMNPLMEIAGYDKVYFNPEIFYVYRIHEFNDDKVDGNKQRSIEDEIKGMEKFMTVCFETLAEN</sequence>
<dbReference type="PANTHER" id="PTHR43685">
    <property type="entry name" value="GLYCOSYLTRANSFERASE"/>
    <property type="match status" value="1"/>
</dbReference>
<accession>A0ABX7CH28</accession>
<evidence type="ECO:0000313" key="3">
    <source>
        <dbReference type="Proteomes" id="UP000595498"/>
    </source>
</evidence>
<gene>
    <name evidence="2" type="ORF">I6I98_14290</name>
</gene>
<organism evidence="2 3">
    <name type="scientific">Sphingobacterium multivorum</name>
    <dbReference type="NCBI Taxonomy" id="28454"/>
    <lineage>
        <taxon>Bacteria</taxon>
        <taxon>Pseudomonadati</taxon>
        <taxon>Bacteroidota</taxon>
        <taxon>Sphingobacteriia</taxon>
        <taxon>Sphingobacteriales</taxon>
        <taxon>Sphingobacteriaceae</taxon>
        <taxon>Sphingobacterium</taxon>
    </lineage>
</organism>
<dbReference type="Proteomes" id="UP000595498">
    <property type="component" value="Chromosome"/>
</dbReference>
<dbReference type="SUPFAM" id="SSF53448">
    <property type="entry name" value="Nucleotide-diphospho-sugar transferases"/>
    <property type="match status" value="1"/>
</dbReference>
<evidence type="ECO:0000259" key="1">
    <source>
        <dbReference type="Pfam" id="PF00535"/>
    </source>
</evidence>
<dbReference type="InterPro" id="IPR029044">
    <property type="entry name" value="Nucleotide-diphossugar_trans"/>
</dbReference>
<dbReference type="InterPro" id="IPR001173">
    <property type="entry name" value="Glyco_trans_2-like"/>
</dbReference>